<dbReference type="PROSITE" id="PS51977">
    <property type="entry name" value="WGR"/>
    <property type="match status" value="1"/>
</dbReference>
<dbReference type="AlphaFoldDB" id="A0A6M8FM75"/>
<dbReference type="InterPro" id="IPR049809">
    <property type="entry name" value="YehF/YfeS-like_WGR"/>
</dbReference>
<dbReference type="SUPFAM" id="SSF142921">
    <property type="entry name" value="WGR domain-like"/>
    <property type="match status" value="1"/>
</dbReference>
<dbReference type="EMBL" id="CP053697">
    <property type="protein sequence ID" value="QKE65372.1"/>
    <property type="molecule type" value="Genomic_DNA"/>
</dbReference>
<feature type="region of interest" description="Disordered" evidence="1">
    <location>
        <begin position="60"/>
        <end position="83"/>
    </location>
</feature>
<dbReference type="PANTHER" id="PTHR30634">
    <property type="entry name" value="OUTER MEMBRANE LOLAB LIPOPROTEIN INSERTION APPARATUS"/>
    <property type="match status" value="1"/>
</dbReference>
<dbReference type="InterPro" id="IPR036930">
    <property type="entry name" value="WGR_dom_sf"/>
</dbReference>
<dbReference type="Gene3D" id="2.20.140.10">
    <property type="entry name" value="WGR domain"/>
    <property type="match status" value="1"/>
</dbReference>
<dbReference type="Pfam" id="PF20335">
    <property type="entry name" value="DUF6630"/>
    <property type="match status" value="1"/>
</dbReference>
<dbReference type="Proteomes" id="UP000501379">
    <property type="component" value="Chromosome"/>
</dbReference>
<dbReference type="RefSeq" id="WP_173211204.1">
    <property type="nucleotide sequence ID" value="NZ_CP053697.2"/>
</dbReference>
<keyword evidence="4" id="KW-1185">Reference proteome</keyword>
<proteinExistence type="predicted"/>
<dbReference type="InterPro" id="IPR046582">
    <property type="entry name" value="DUF6630"/>
</dbReference>
<accession>A0A6M8FM75</accession>
<dbReference type="KEGG" id="pcam:HNE05_19065"/>
<dbReference type="InterPro" id="IPR008893">
    <property type="entry name" value="WGR_domain"/>
</dbReference>
<dbReference type="CDD" id="cd07996">
    <property type="entry name" value="WGR_MMR_like"/>
    <property type="match status" value="1"/>
</dbReference>
<sequence length="245" mass="27620">MHSHYLELSDAASGEHKFYQLQVDGSLLTIRYGRIGTNGQQQQLSFASPEEALEAAEKKLREKARKGYQPAEPGQTEKRETRHARQLKAVRTLYGLIALDNQTLADECFQLFKQHLQDEDAKEEFEDDPEGLQDYAIQFGATSSLIFSVDWKDGVSLLEEFDVLLSNIGHQVTFSWPCADPGEEMPVAQLMALAHQQLAPHGLQLWFWDTGCDSYQGWLGRTADAEQIYAITAELDLNASYPEHA</sequence>
<feature type="domain" description="WGR" evidence="2">
    <location>
        <begin position="1"/>
        <end position="83"/>
    </location>
</feature>
<dbReference type="PANTHER" id="PTHR30634:SF13">
    <property type="entry name" value="PROTEIN YEHF"/>
    <property type="match status" value="1"/>
</dbReference>
<gene>
    <name evidence="3" type="ORF">HNE05_19065</name>
</gene>
<dbReference type="SMART" id="SM00773">
    <property type="entry name" value="WGR"/>
    <property type="match status" value="1"/>
</dbReference>
<dbReference type="Pfam" id="PF05406">
    <property type="entry name" value="WGR"/>
    <property type="match status" value="1"/>
</dbReference>
<protein>
    <submittedName>
        <fullName evidence="3">WGR domain-containing protein</fullName>
    </submittedName>
</protein>
<evidence type="ECO:0000313" key="4">
    <source>
        <dbReference type="Proteomes" id="UP000501379"/>
    </source>
</evidence>
<reference evidence="3" key="1">
    <citation type="submission" date="2020-07" db="EMBL/GenBank/DDBJ databases">
        <title>Nitrate ammonifying Pseudomonas campi sp. nov. isolated from German agricultural grassland.</title>
        <authorList>
            <person name="Timsy T."/>
            <person name="Ulrich A."/>
            <person name="Spanner T."/>
            <person name="Foesel B."/>
            <person name="Kolb S."/>
            <person name="Horn M.A."/>
            <person name="Behrendt U."/>
        </authorList>
    </citation>
    <scope>NUCLEOTIDE SEQUENCE</scope>
    <source>
        <strain evidence="3">S1-A32-2</strain>
    </source>
</reference>
<dbReference type="InterPro" id="IPR050458">
    <property type="entry name" value="LolB"/>
</dbReference>
<evidence type="ECO:0000313" key="3">
    <source>
        <dbReference type="EMBL" id="QKE65372.1"/>
    </source>
</evidence>
<evidence type="ECO:0000256" key="1">
    <source>
        <dbReference type="SAM" id="MobiDB-lite"/>
    </source>
</evidence>
<organism evidence="3 4">
    <name type="scientific">Aquipseudomonas campi</name>
    <dbReference type="NCBI Taxonomy" id="2731681"/>
    <lineage>
        <taxon>Bacteria</taxon>
        <taxon>Pseudomonadati</taxon>
        <taxon>Pseudomonadota</taxon>
        <taxon>Gammaproteobacteria</taxon>
        <taxon>Pseudomonadales</taxon>
        <taxon>Pseudomonadaceae</taxon>
        <taxon>Aquipseudomonas</taxon>
    </lineage>
</organism>
<evidence type="ECO:0000259" key="2">
    <source>
        <dbReference type="PROSITE" id="PS51977"/>
    </source>
</evidence>
<name>A0A6M8FM75_9GAMM</name>